<reference evidence="3" key="1">
    <citation type="submission" date="2024-01" db="EMBL/GenBank/DDBJ databases">
        <authorList>
            <person name="Webb A."/>
        </authorList>
    </citation>
    <scope>NUCLEOTIDE SEQUENCE</scope>
    <source>
        <strain evidence="3">Pm1</strain>
    </source>
</reference>
<dbReference type="EMBL" id="CAKLBY020000003">
    <property type="protein sequence ID" value="CAK7891846.1"/>
    <property type="molecule type" value="Genomic_DNA"/>
</dbReference>
<proteinExistence type="predicted"/>
<evidence type="ECO:0000313" key="4">
    <source>
        <dbReference type="Proteomes" id="UP001162060"/>
    </source>
</evidence>
<evidence type="ECO:0000313" key="3">
    <source>
        <dbReference type="EMBL" id="CAK7941515.1"/>
    </source>
</evidence>
<organism evidence="3 4">
    <name type="scientific">Peronospora matthiolae</name>
    <dbReference type="NCBI Taxonomy" id="2874970"/>
    <lineage>
        <taxon>Eukaryota</taxon>
        <taxon>Sar</taxon>
        <taxon>Stramenopiles</taxon>
        <taxon>Oomycota</taxon>
        <taxon>Peronosporomycetes</taxon>
        <taxon>Peronosporales</taxon>
        <taxon>Peronosporaceae</taxon>
        <taxon>Peronospora</taxon>
    </lineage>
</organism>
<accession>A0AAV1V400</accession>
<sequence>MRDSGDNPTPPIGTSDQRITPRITIDQVFTPINGSPEGEHTVSYRYASAESLKDSNDSFEIQRMSLAPKGADLLRKTLERNAAEAQAEKPSAPQFMNMVESDQVNSYFRAAMKKYELGQAHRNAGKSVDHHPKPEIQMSDIDMESVGWRPYGLRDYVHEHLEQGCKRIPQVATAGAAESGEFGTLRIRMSVMAELKELFGREKTENGPEIGSVR</sequence>
<dbReference type="Proteomes" id="UP001162060">
    <property type="component" value="Unassembled WGS sequence"/>
</dbReference>
<evidence type="ECO:0000313" key="2">
    <source>
        <dbReference type="EMBL" id="CAK7891846.1"/>
    </source>
</evidence>
<gene>
    <name evidence="3" type="ORF">PM001_LOCUS26665</name>
    <name evidence="2" type="ORF">PM001_LOCUS284</name>
</gene>
<dbReference type="EMBL" id="CAKLBY020000264">
    <property type="protein sequence ID" value="CAK7941515.1"/>
    <property type="molecule type" value="Genomic_DNA"/>
</dbReference>
<evidence type="ECO:0000256" key="1">
    <source>
        <dbReference type="SAM" id="MobiDB-lite"/>
    </source>
</evidence>
<dbReference type="AlphaFoldDB" id="A0AAV1V400"/>
<protein>
    <submittedName>
        <fullName evidence="3">Uncharacterized protein</fullName>
    </submittedName>
</protein>
<comment type="caution">
    <text evidence="3">The sequence shown here is derived from an EMBL/GenBank/DDBJ whole genome shotgun (WGS) entry which is preliminary data.</text>
</comment>
<feature type="region of interest" description="Disordered" evidence="1">
    <location>
        <begin position="1"/>
        <end position="23"/>
    </location>
</feature>
<name>A0AAV1V400_9STRA</name>